<evidence type="ECO:0000256" key="1">
    <source>
        <dbReference type="ARBA" id="ARBA00022574"/>
    </source>
</evidence>
<dbReference type="PANTHER" id="PTHR19918">
    <property type="entry name" value="CELL DIVISION CYCLE 20 CDC20 FIZZY -RELATED"/>
    <property type="match status" value="1"/>
</dbReference>
<dbReference type="InterPro" id="IPR015943">
    <property type="entry name" value="WD40/YVTN_repeat-like_dom_sf"/>
</dbReference>
<dbReference type="PANTHER" id="PTHR19918:SF5">
    <property type="entry name" value="MEIOSIS-SPECIFIC APC_C ACTIVATOR PROTEIN AMA1"/>
    <property type="match status" value="1"/>
</dbReference>
<reference evidence="3" key="2">
    <citation type="submission" date="2022-07" db="EMBL/GenBank/DDBJ databases">
        <authorList>
            <person name="Goncalves M.F.M."/>
            <person name="Hilario S."/>
            <person name="Van De Peer Y."/>
            <person name="Esteves A.C."/>
            <person name="Alves A."/>
        </authorList>
    </citation>
    <scope>NUCLEOTIDE SEQUENCE</scope>
    <source>
        <strain evidence="3">MUM 19.33</strain>
    </source>
</reference>
<organism evidence="3 4">
    <name type="scientific">Emericellopsis cladophorae</name>
    <dbReference type="NCBI Taxonomy" id="2686198"/>
    <lineage>
        <taxon>Eukaryota</taxon>
        <taxon>Fungi</taxon>
        <taxon>Dikarya</taxon>
        <taxon>Ascomycota</taxon>
        <taxon>Pezizomycotina</taxon>
        <taxon>Sordariomycetes</taxon>
        <taxon>Hypocreomycetidae</taxon>
        <taxon>Hypocreales</taxon>
        <taxon>Bionectriaceae</taxon>
        <taxon>Emericellopsis</taxon>
    </lineage>
</organism>
<proteinExistence type="predicted"/>
<dbReference type="GO" id="GO:0031145">
    <property type="term" value="P:anaphase-promoting complex-dependent catabolic process"/>
    <property type="evidence" value="ECO:0007669"/>
    <property type="project" value="TreeGrafter"/>
</dbReference>
<dbReference type="OrthoDB" id="10263272at2759"/>
<dbReference type="GO" id="GO:0010997">
    <property type="term" value="F:anaphase-promoting complex binding"/>
    <property type="evidence" value="ECO:0007669"/>
    <property type="project" value="InterPro"/>
</dbReference>
<sequence length="300" mass="32394">MVAKIAIHVQQICGLAWSTDGMSLASGGNDDLCCIFDANDILGVEQQHETTIQGTDTVDPAAPRVASELELGELDLREYDGRRVHHGRGSEMRTSATDATQIHRTRNAHSFSLRTLTLGSERHCWIHGAAVKAIAFCPWTPSLVATGGGSKDKCIHFFHTTSGAALATIAVSAQVTSLIWSTTRREIAATFGYAQPEHPWRIAVFSWPDCRQVAAIPWNQGLRALYAVPYPSVPWVGEPSSTDRLVHQGCLVVAASDNSVKFHEVWPDEKKSTTGGPGTLAGSDILESLEGIDKEGGVIR</sequence>
<dbReference type="RefSeq" id="XP_051361169.1">
    <property type="nucleotide sequence ID" value="XM_051507633.1"/>
</dbReference>
<dbReference type="SUPFAM" id="SSF50978">
    <property type="entry name" value="WD40 repeat-like"/>
    <property type="match status" value="1"/>
</dbReference>
<dbReference type="GeneID" id="75831899"/>
<dbReference type="GO" id="GO:1905786">
    <property type="term" value="P:positive regulation of anaphase-promoting complex-dependent catabolic process"/>
    <property type="evidence" value="ECO:0007669"/>
    <property type="project" value="TreeGrafter"/>
</dbReference>
<accession>A0A9P9XYN4</accession>
<dbReference type="AlphaFoldDB" id="A0A9P9XYN4"/>
<keyword evidence="4" id="KW-1185">Reference proteome</keyword>
<dbReference type="InterPro" id="IPR033010">
    <property type="entry name" value="Cdc20/Fizzy"/>
</dbReference>
<name>A0A9P9XYN4_9HYPO</name>
<dbReference type="GO" id="GO:1990757">
    <property type="term" value="F:ubiquitin ligase activator activity"/>
    <property type="evidence" value="ECO:0007669"/>
    <property type="project" value="TreeGrafter"/>
</dbReference>
<evidence type="ECO:0000313" key="4">
    <source>
        <dbReference type="Proteomes" id="UP001055219"/>
    </source>
</evidence>
<keyword evidence="1" id="KW-0853">WD repeat</keyword>
<evidence type="ECO:0000256" key="2">
    <source>
        <dbReference type="ARBA" id="ARBA00022737"/>
    </source>
</evidence>
<dbReference type="Pfam" id="PF00400">
    <property type="entry name" value="WD40"/>
    <property type="match status" value="1"/>
</dbReference>
<dbReference type="SMART" id="SM00320">
    <property type="entry name" value="WD40"/>
    <property type="match status" value="2"/>
</dbReference>
<dbReference type="InterPro" id="IPR036322">
    <property type="entry name" value="WD40_repeat_dom_sf"/>
</dbReference>
<dbReference type="GO" id="GO:0005680">
    <property type="term" value="C:anaphase-promoting complex"/>
    <property type="evidence" value="ECO:0007669"/>
    <property type="project" value="TreeGrafter"/>
</dbReference>
<dbReference type="InterPro" id="IPR001680">
    <property type="entry name" value="WD40_rpt"/>
</dbReference>
<gene>
    <name evidence="3" type="ORF">J7T54_005415</name>
</gene>
<dbReference type="EMBL" id="JAGIXG020000034">
    <property type="protein sequence ID" value="KAI6780313.1"/>
    <property type="molecule type" value="Genomic_DNA"/>
</dbReference>
<dbReference type="Proteomes" id="UP001055219">
    <property type="component" value="Unassembled WGS sequence"/>
</dbReference>
<comment type="caution">
    <text evidence="3">The sequence shown here is derived from an EMBL/GenBank/DDBJ whole genome shotgun (WGS) entry which is preliminary data.</text>
</comment>
<reference evidence="3" key="1">
    <citation type="journal article" date="2021" name="J Fungi (Basel)">
        <title>Genomic and Metabolomic Analyses of the Marine Fungus Emericellopsis cladophorae: Insights into Saltwater Adaptability Mechanisms and Its Biosynthetic Potential.</title>
        <authorList>
            <person name="Goncalves M.F.M."/>
            <person name="Hilario S."/>
            <person name="Van de Peer Y."/>
            <person name="Esteves A.C."/>
            <person name="Alves A."/>
        </authorList>
    </citation>
    <scope>NUCLEOTIDE SEQUENCE</scope>
    <source>
        <strain evidence="3">MUM 19.33</strain>
    </source>
</reference>
<keyword evidence="2" id="KW-0677">Repeat</keyword>
<dbReference type="Gene3D" id="2.130.10.10">
    <property type="entry name" value="YVTN repeat-like/Quinoprotein amine dehydrogenase"/>
    <property type="match status" value="2"/>
</dbReference>
<evidence type="ECO:0000313" key="3">
    <source>
        <dbReference type="EMBL" id="KAI6780313.1"/>
    </source>
</evidence>
<protein>
    <submittedName>
        <fullName evidence="3">WD domain-containing protein</fullName>
    </submittedName>
</protein>